<comment type="caution">
    <text evidence="3">The sequence shown here is derived from an EMBL/GenBank/DDBJ whole genome shotgun (WGS) entry which is preliminary data.</text>
</comment>
<evidence type="ECO:0000313" key="4">
    <source>
        <dbReference type="Proteomes" id="UP001138894"/>
    </source>
</evidence>
<dbReference type="PANTHER" id="PTHR31435">
    <property type="entry name" value="PROTEIN NATD1"/>
    <property type="match status" value="1"/>
</dbReference>
<dbReference type="InterPro" id="IPR031165">
    <property type="entry name" value="GNAT_YJDJ"/>
</dbReference>
<dbReference type="PROSITE" id="PS51186">
    <property type="entry name" value="GNAT"/>
    <property type="match status" value="1"/>
</dbReference>
<dbReference type="CDD" id="cd04301">
    <property type="entry name" value="NAT_SF"/>
    <property type="match status" value="1"/>
</dbReference>
<dbReference type="Proteomes" id="UP001138894">
    <property type="component" value="Unassembled WGS sequence"/>
</dbReference>
<dbReference type="RefSeq" id="WP_218544763.1">
    <property type="nucleotide sequence ID" value="NZ_JAGSPD010000002.1"/>
</dbReference>
<organism evidence="3 4">
    <name type="scientific">Winogradskyella luteola</name>
    <dbReference type="NCBI Taxonomy" id="2828330"/>
    <lineage>
        <taxon>Bacteria</taxon>
        <taxon>Pseudomonadati</taxon>
        <taxon>Bacteroidota</taxon>
        <taxon>Flavobacteriia</taxon>
        <taxon>Flavobacteriales</taxon>
        <taxon>Flavobacteriaceae</taxon>
        <taxon>Winogradskyella</taxon>
    </lineage>
</organism>
<dbReference type="GO" id="GO:0016747">
    <property type="term" value="F:acyltransferase activity, transferring groups other than amino-acyl groups"/>
    <property type="evidence" value="ECO:0007669"/>
    <property type="project" value="InterPro"/>
</dbReference>
<gene>
    <name evidence="3" type="ORF">KCG49_03325</name>
</gene>
<dbReference type="Pfam" id="PF14542">
    <property type="entry name" value="Acetyltransf_CG"/>
    <property type="match status" value="1"/>
</dbReference>
<proteinExistence type="predicted"/>
<accession>A0A9X1F6V7</accession>
<name>A0A9X1F6V7_9FLAO</name>
<dbReference type="EMBL" id="JAGSPD010000002">
    <property type="protein sequence ID" value="MBV7268221.1"/>
    <property type="molecule type" value="Genomic_DNA"/>
</dbReference>
<reference evidence="3" key="1">
    <citation type="submission" date="2021-04" db="EMBL/GenBank/DDBJ databases">
        <authorList>
            <person name="Pira H."/>
            <person name="Risdian C."/>
            <person name="Wink J."/>
        </authorList>
    </citation>
    <scope>NUCLEOTIDE SEQUENCE</scope>
    <source>
        <strain evidence="3">WHY3</strain>
    </source>
</reference>
<keyword evidence="4" id="KW-1185">Reference proteome</keyword>
<feature type="domain" description="N-acetyltransferase" evidence="2">
    <location>
        <begin position="6"/>
        <end position="93"/>
    </location>
</feature>
<dbReference type="AlphaFoldDB" id="A0A9X1F6V7"/>
<dbReference type="InterPro" id="IPR045057">
    <property type="entry name" value="Gcn5-rel_NAT"/>
</dbReference>
<dbReference type="PROSITE" id="PS51729">
    <property type="entry name" value="GNAT_YJDJ"/>
    <property type="match status" value="1"/>
</dbReference>
<sequence length="93" mass="10635">MEIQQNDNEKKGEFFYEVDGKKLGLMTYSHAGADKIIIDHTEVDESLKGQGVGYKLVEASVIYARENNLKIMPLCPFANAVFKKRSEYNDVRF</sequence>
<dbReference type="InterPro" id="IPR000182">
    <property type="entry name" value="GNAT_dom"/>
</dbReference>
<protein>
    <submittedName>
        <fullName evidence="3">N-acetyltransferase</fullName>
    </submittedName>
</protein>
<evidence type="ECO:0000259" key="2">
    <source>
        <dbReference type="PROSITE" id="PS51729"/>
    </source>
</evidence>
<evidence type="ECO:0000313" key="3">
    <source>
        <dbReference type="EMBL" id="MBV7268221.1"/>
    </source>
</evidence>
<dbReference type="PANTHER" id="PTHR31435:SF10">
    <property type="entry name" value="BSR4717 PROTEIN"/>
    <property type="match status" value="1"/>
</dbReference>
<feature type="domain" description="N-acetyltransferase" evidence="1">
    <location>
        <begin position="1"/>
        <end position="93"/>
    </location>
</feature>
<evidence type="ECO:0000259" key="1">
    <source>
        <dbReference type="PROSITE" id="PS51186"/>
    </source>
</evidence>